<dbReference type="EC" id="2.1.1.67" evidence="4 9"/>
<dbReference type="InterPro" id="IPR022474">
    <property type="entry name" value="Thiopur_S-MeTfrase_Se/Te_detox"/>
</dbReference>
<organism evidence="10 11">
    <name type="scientific">Acetobacter nitrogenifigens DSM 23921 = NBRC 105050</name>
    <dbReference type="NCBI Taxonomy" id="1120919"/>
    <lineage>
        <taxon>Bacteria</taxon>
        <taxon>Pseudomonadati</taxon>
        <taxon>Pseudomonadota</taxon>
        <taxon>Alphaproteobacteria</taxon>
        <taxon>Acetobacterales</taxon>
        <taxon>Acetobacteraceae</taxon>
        <taxon>Acetobacter</taxon>
    </lineage>
</organism>
<sequence length="212" mass="24144">MDREFWLKKWRENEIGFHQPDTNAFLRRHWTKMRLRPGARVFALLCGKSHDMLWLRAQGMSIVGVELARNAVEQFFEESGLTPVVSMCGVFECFEVEGLTLLVGDIFDLSVLTLGHVDATYDRAALIALPEPMRARYADQVMALAGHAPQFLVTIAYDQAMASGPPFSVGEEEIRRRYGDRYVIEMIERTDIPGGFRKAGPATETYWLLMPR</sequence>
<dbReference type="OrthoDB" id="9778208at2"/>
<dbReference type="NCBIfam" id="TIGR03840">
    <property type="entry name" value="TMPT_Se_Te"/>
    <property type="match status" value="1"/>
</dbReference>
<name>A0A511X766_9PROT</name>
<dbReference type="RefSeq" id="WP_026396872.1">
    <property type="nucleotide sequence ID" value="NZ_AUBI01000002.1"/>
</dbReference>
<evidence type="ECO:0000256" key="4">
    <source>
        <dbReference type="ARBA" id="ARBA00011905"/>
    </source>
</evidence>
<dbReference type="SUPFAM" id="SSF53335">
    <property type="entry name" value="S-adenosyl-L-methionine-dependent methyltransferases"/>
    <property type="match status" value="1"/>
</dbReference>
<evidence type="ECO:0000256" key="3">
    <source>
        <dbReference type="ARBA" id="ARBA00008145"/>
    </source>
</evidence>
<feature type="binding site" evidence="9">
    <location>
        <position position="10"/>
    </location>
    <ligand>
        <name>S-adenosyl-L-methionine</name>
        <dbReference type="ChEBI" id="CHEBI:59789"/>
    </ligand>
</feature>
<dbReference type="NCBIfam" id="NF009732">
    <property type="entry name" value="PRK13255.1"/>
    <property type="match status" value="1"/>
</dbReference>
<keyword evidence="6 9" id="KW-0489">Methyltransferase</keyword>
<evidence type="ECO:0000313" key="10">
    <source>
        <dbReference type="EMBL" id="GEN58789.1"/>
    </source>
</evidence>
<comment type="caution">
    <text evidence="10">The sequence shown here is derived from an EMBL/GenBank/DDBJ whole genome shotgun (WGS) entry which is preliminary data.</text>
</comment>
<dbReference type="InterPro" id="IPR008854">
    <property type="entry name" value="TPMT"/>
</dbReference>
<dbReference type="PIRSF" id="PIRSF023956">
    <property type="entry name" value="Thiopurine_S-methyltransferase"/>
    <property type="match status" value="1"/>
</dbReference>
<accession>A0A511X766</accession>
<gene>
    <name evidence="9 10" type="primary">tpm</name>
    <name evidence="10" type="ORF">ANI02nite_06730</name>
</gene>
<dbReference type="Proteomes" id="UP000321635">
    <property type="component" value="Unassembled WGS sequence"/>
</dbReference>
<keyword evidence="7 9" id="KW-0808">Transferase</keyword>
<evidence type="ECO:0000256" key="5">
    <source>
        <dbReference type="ARBA" id="ARBA00022490"/>
    </source>
</evidence>
<evidence type="ECO:0000256" key="8">
    <source>
        <dbReference type="ARBA" id="ARBA00022691"/>
    </source>
</evidence>
<evidence type="ECO:0000313" key="11">
    <source>
        <dbReference type="Proteomes" id="UP000321635"/>
    </source>
</evidence>
<keyword evidence="11" id="KW-1185">Reference proteome</keyword>
<comment type="similarity">
    <text evidence="3 9">Belongs to the class I-like SAM-binding methyltransferase superfamily. TPMT family.</text>
</comment>
<dbReference type="HAMAP" id="MF_00812">
    <property type="entry name" value="Thiopur_methtran"/>
    <property type="match status" value="1"/>
</dbReference>
<comment type="subcellular location">
    <subcellularLocation>
        <location evidence="2 9">Cytoplasm</location>
    </subcellularLocation>
</comment>
<dbReference type="Pfam" id="PF05724">
    <property type="entry name" value="TPMT"/>
    <property type="match status" value="1"/>
</dbReference>
<dbReference type="EMBL" id="BJYF01000003">
    <property type="protein sequence ID" value="GEN58789.1"/>
    <property type="molecule type" value="Genomic_DNA"/>
</dbReference>
<dbReference type="Gene3D" id="3.40.50.150">
    <property type="entry name" value="Vaccinia Virus protein VP39"/>
    <property type="match status" value="1"/>
</dbReference>
<dbReference type="GO" id="GO:0032259">
    <property type="term" value="P:methylation"/>
    <property type="evidence" value="ECO:0007669"/>
    <property type="project" value="UniProtKB-KW"/>
</dbReference>
<evidence type="ECO:0000256" key="2">
    <source>
        <dbReference type="ARBA" id="ARBA00004496"/>
    </source>
</evidence>
<feature type="binding site" evidence="9">
    <location>
        <position position="123"/>
    </location>
    <ligand>
        <name>S-adenosyl-L-methionine</name>
        <dbReference type="ChEBI" id="CHEBI:59789"/>
    </ligand>
</feature>
<dbReference type="PANTHER" id="PTHR10259">
    <property type="entry name" value="THIOPURINE S-METHYLTRANSFERASE"/>
    <property type="match status" value="1"/>
</dbReference>
<dbReference type="GO" id="GO:0010038">
    <property type="term" value="P:response to metal ion"/>
    <property type="evidence" value="ECO:0007669"/>
    <property type="project" value="InterPro"/>
</dbReference>
<dbReference type="InterPro" id="IPR025835">
    <property type="entry name" value="Thiopurine_S-MeTrfase"/>
</dbReference>
<dbReference type="GO" id="GO:0008119">
    <property type="term" value="F:thiopurine S-methyltransferase activity"/>
    <property type="evidence" value="ECO:0007669"/>
    <property type="project" value="UniProtKB-UniRule"/>
</dbReference>
<comment type="catalytic activity">
    <reaction evidence="1 9">
        <text>S-adenosyl-L-methionine + a thiopurine = S-adenosyl-L-homocysteine + a thiopurine S-methylether.</text>
        <dbReference type="EC" id="2.1.1.67"/>
    </reaction>
</comment>
<feature type="binding site" evidence="9">
    <location>
        <position position="66"/>
    </location>
    <ligand>
        <name>S-adenosyl-L-methionine</name>
        <dbReference type="ChEBI" id="CHEBI:59789"/>
    </ligand>
</feature>
<feature type="binding site" evidence="9">
    <location>
        <position position="45"/>
    </location>
    <ligand>
        <name>S-adenosyl-L-methionine</name>
        <dbReference type="ChEBI" id="CHEBI:59789"/>
    </ligand>
</feature>
<protein>
    <recommendedName>
        <fullName evidence="4 9">Thiopurine S-methyltransferase</fullName>
        <ecNumber evidence="4 9">2.1.1.67</ecNumber>
    </recommendedName>
    <alternativeName>
        <fullName evidence="9">Thiopurine methyltransferase</fullName>
    </alternativeName>
</protein>
<dbReference type="PANTHER" id="PTHR10259:SF11">
    <property type="entry name" value="THIOPURINE S-METHYLTRANSFERASE"/>
    <property type="match status" value="1"/>
</dbReference>
<proteinExistence type="inferred from homology"/>
<keyword evidence="5 9" id="KW-0963">Cytoplasm</keyword>
<dbReference type="STRING" id="1120919.GCA_000429165_00692"/>
<dbReference type="GO" id="GO:0005737">
    <property type="term" value="C:cytoplasm"/>
    <property type="evidence" value="ECO:0007669"/>
    <property type="project" value="UniProtKB-SubCell"/>
</dbReference>
<evidence type="ECO:0000256" key="1">
    <source>
        <dbReference type="ARBA" id="ARBA00000903"/>
    </source>
</evidence>
<dbReference type="AlphaFoldDB" id="A0A511X766"/>
<reference evidence="10 11" key="1">
    <citation type="submission" date="2019-07" db="EMBL/GenBank/DDBJ databases">
        <title>Whole genome shotgun sequence of Acetobacter nitrogenifigens NBRC 105050.</title>
        <authorList>
            <person name="Hosoyama A."/>
            <person name="Uohara A."/>
            <person name="Ohji S."/>
            <person name="Ichikawa N."/>
        </authorList>
    </citation>
    <scope>NUCLEOTIDE SEQUENCE [LARGE SCALE GENOMIC DNA]</scope>
    <source>
        <strain evidence="10 11">NBRC 105050</strain>
    </source>
</reference>
<evidence type="ECO:0000256" key="6">
    <source>
        <dbReference type="ARBA" id="ARBA00022603"/>
    </source>
</evidence>
<dbReference type="PROSITE" id="PS51585">
    <property type="entry name" value="SAM_MT_TPMT"/>
    <property type="match status" value="1"/>
</dbReference>
<dbReference type="InterPro" id="IPR029063">
    <property type="entry name" value="SAM-dependent_MTases_sf"/>
</dbReference>
<evidence type="ECO:0000256" key="7">
    <source>
        <dbReference type="ARBA" id="ARBA00022679"/>
    </source>
</evidence>
<keyword evidence="8 9" id="KW-0949">S-adenosyl-L-methionine</keyword>
<evidence type="ECO:0000256" key="9">
    <source>
        <dbReference type="HAMAP-Rule" id="MF_00812"/>
    </source>
</evidence>
<dbReference type="FunFam" id="3.40.50.150:FF:000101">
    <property type="entry name" value="Thiopurine S-methyltransferase"/>
    <property type="match status" value="1"/>
</dbReference>